<dbReference type="GO" id="GO:1990002">
    <property type="term" value="F:methylglyoxal reductase (NADPH) (acetol producing) activity"/>
    <property type="evidence" value="ECO:0007669"/>
    <property type="project" value="TreeGrafter"/>
</dbReference>
<name>W4V6I4_9FIRM</name>
<sequence length="136" mass="14435">MKAFNYYAPTEIVFGCGRVLEIGQIAARYGKKALLVTVPEFPEVKELYEKVKESLQKSGLKVVHFDGVIPNPTTDVVTEGANIAKAFGVDVVIGLGGGSSMDTAKAIAVEATHPGTAWDYNCHTPGPTSATLPLLQ</sequence>
<reference evidence="3" key="1">
    <citation type="journal article" date="2014" name="Genome Announc.">
        <title>Draft Genome Sequence of Clostridium straminisolvens Strain JCM 21531T, Isolated from a Cellulose-Degrading Bacterial Community.</title>
        <authorList>
            <person name="Yuki M."/>
            <person name="Oshima K."/>
            <person name="Suda W."/>
            <person name="Sakamoto M."/>
            <person name="Kitamura K."/>
            <person name="Iida T."/>
            <person name="Hattori M."/>
            <person name="Ohkuma M."/>
        </authorList>
    </citation>
    <scope>NUCLEOTIDE SEQUENCE [LARGE SCALE GENOMIC DNA]</scope>
    <source>
        <strain evidence="3">JCM 21531</strain>
    </source>
</reference>
<dbReference type="PANTHER" id="PTHR43633:SF1">
    <property type="entry name" value="ALCOHOL DEHYDROGENASE YQHD"/>
    <property type="match status" value="1"/>
</dbReference>
<dbReference type="InterPro" id="IPR001670">
    <property type="entry name" value="ADH_Fe/GldA"/>
</dbReference>
<feature type="domain" description="Alcohol dehydrogenase iron-type/glycerol dehydrogenase GldA" evidence="2">
    <location>
        <begin position="9"/>
        <end position="134"/>
    </location>
</feature>
<evidence type="ECO:0000313" key="3">
    <source>
        <dbReference type="EMBL" id="GAE88359.1"/>
    </source>
</evidence>
<dbReference type="GO" id="GO:0005829">
    <property type="term" value="C:cytosol"/>
    <property type="evidence" value="ECO:0007669"/>
    <property type="project" value="TreeGrafter"/>
</dbReference>
<dbReference type="Pfam" id="PF00465">
    <property type="entry name" value="Fe-ADH"/>
    <property type="match status" value="1"/>
</dbReference>
<dbReference type="PANTHER" id="PTHR43633">
    <property type="entry name" value="ALCOHOL DEHYDROGENASE YQHD"/>
    <property type="match status" value="1"/>
</dbReference>
<keyword evidence="1" id="KW-0560">Oxidoreductase</keyword>
<comment type="caution">
    <text evidence="3">The sequence shown here is derived from an EMBL/GenBank/DDBJ whole genome shotgun (WGS) entry which is preliminary data.</text>
</comment>
<organism evidence="3 4">
    <name type="scientific">Acetivibrio straminisolvens JCM 21531</name>
    <dbReference type="NCBI Taxonomy" id="1294263"/>
    <lineage>
        <taxon>Bacteria</taxon>
        <taxon>Bacillati</taxon>
        <taxon>Bacillota</taxon>
        <taxon>Clostridia</taxon>
        <taxon>Eubacteriales</taxon>
        <taxon>Oscillospiraceae</taxon>
        <taxon>Acetivibrio</taxon>
    </lineage>
</organism>
<protein>
    <submittedName>
        <fullName evidence="3">Alcohol dehydrogenase</fullName>
    </submittedName>
</protein>
<proteinExistence type="predicted"/>
<evidence type="ECO:0000259" key="2">
    <source>
        <dbReference type="Pfam" id="PF00465"/>
    </source>
</evidence>
<evidence type="ECO:0000256" key="1">
    <source>
        <dbReference type="ARBA" id="ARBA00023002"/>
    </source>
</evidence>
<dbReference type="SUPFAM" id="SSF56796">
    <property type="entry name" value="Dehydroquinate synthase-like"/>
    <property type="match status" value="1"/>
</dbReference>
<dbReference type="AlphaFoldDB" id="W4V6I4"/>
<dbReference type="InterPro" id="IPR044731">
    <property type="entry name" value="BDH-like"/>
</dbReference>
<dbReference type="STRING" id="1294263.JCM21531_1798"/>
<dbReference type="GO" id="GO:0008106">
    <property type="term" value="F:alcohol dehydrogenase (NADP+) activity"/>
    <property type="evidence" value="ECO:0007669"/>
    <property type="project" value="TreeGrafter"/>
</dbReference>
<dbReference type="Proteomes" id="UP000019109">
    <property type="component" value="Unassembled WGS sequence"/>
</dbReference>
<dbReference type="EMBL" id="BAVR01000017">
    <property type="protein sequence ID" value="GAE88359.1"/>
    <property type="molecule type" value="Genomic_DNA"/>
</dbReference>
<dbReference type="GO" id="GO:0046872">
    <property type="term" value="F:metal ion binding"/>
    <property type="evidence" value="ECO:0007669"/>
    <property type="project" value="InterPro"/>
</dbReference>
<dbReference type="GO" id="GO:1990362">
    <property type="term" value="F:butanol dehydrogenase (NAD+) activity"/>
    <property type="evidence" value="ECO:0007669"/>
    <property type="project" value="InterPro"/>
</dbReference>
<dbReference type="FunFam" id="3.40.50.1970:FF:000003">
    <property type="entry name" value="Alcohol dehydrogenase, iron-containing"/>
    <property type="match status" value="1"/>
</dbReference>
<evidence type="ECO:0000313" key="4">
    <source>
        <dbReference type="Proteomes" id="UP000019109"/>
    </source>
</evidence>
<keyword evidence="4" id="KW-1185">Reference proteome</keyword>
<gene>
    <name evidence="3" type="ORF">JCM21531_1798</name>
</gene>
<dbReference type="Gene3D" id="3.40.50.1970">
    <property type="match status" value="1"/>
</dbReference>
<accession>W4V6I4</accession>